<gene>
    <name evidence="5" type="ORF">ACU52_09035</name>
</gene>
<keyword evidence="6" id="KW-1185">Reference proteome</keyword>
<feature type="domain" description="HTH arsR-type" evidence="4">
    <location>
        <begin position="6"/>
        <end position="104"/>
    </location>
</feature>
<dbReference type="CDD" id="cd00090">
    <property type="entry name" value="HTH_ARSR"/>
    <property type="match status" value="1"/>
</dbReference>
<keyword evidence="3" id="KW-0804">Transcription</keyword>
<sequence length="109" mass="12271">MDEKRDYTIKQERLARFAKALGHPARIAIMNFLAKQKTCYFGDINEELPIAKATVSQHLKELKDAGLIQGEVEAPKVKYCINNENWNLAKALFSEFFGQCICKAGGCCD</sequence>
<proteinExistence type="predicted"/>
<dbReference type="Gene3D" id="1.10.10.10">
    <property type="entry name" value="Winged helix-like DNA-binding domain superfamily/Winged helix DNA-binding domain"/>
    <property type="match status" value="1"/>
</dbReference>
<dbReference type="InterPro" id="IPR036390">
    <property type="entry name" value="WH_DNA-bd_sf"/>
</dbReference>
<accession>A0A8E1QYH0</accession>
<reference evidence="5 6" key="1">
    <citation type="submission" date="2015-06" db="EMBL/GenBank/DDBJ databases">
        <title>Prevotella sp. 109, sp. nov., a novel member of the family Prevotellaceae isolated from human faeces.</title>
        <authorList>
            <person name="Shkoporov A.N."/>
            <person name="Chaplin A.V."/>
            <person name="Kafarskaia L.I."/>
            <person name="Efimov B.A."/>
        </authorList>
    </citation>
    <scope>NUCLEOTIDE SEQUENCE [LARGE SCALE GENOMIC DNA]</scope>
    <source>
        <strain evidence="5 6">109</strain>
    </source>
</reference>
<name>A0A8E1QYH0_9BACT</name>
<protein>
    <submittedName>
        <fullName evidence="5">ArsR family transcriptional regulator</fullName>
    </submittedName>
</protein>
<evidence type="ECO:0000256" key="3">
    <source>
        <dbReference type="ARBA" id="ARBA00023163"/>
    </source>
</evidence>
<evidence type="ECO:0000256" key="2">
    <source>
        <dbReference type="ARBA" id="ARBA00023125"/>
    </source>
</evidence>
<dbReference type="EMBL" id="LFQU01000016">
    <property type="protein sequence ID" value="KOO68244.1"/>
    <property type="molecule type" value="Genomic_DNA"/>
</dbReference>
<comment type="caution">
    <text evidence="5">The sequence shown here is derived from an EMBL/GenBank/DDBJ whole genome shotgun (WGS) entry which is preliminary data.</text>
</comment>
<dbReference type="OrthoDB" id="9800049at2"/>
<dbReference type="NCBIfam" id="NF033788">
    <property type="entry name" value="HTH_metalloreg"/>
    <property type="match status" value="1"/>
</dbReference>
<dbReference type="InterPro" id="IPR036388">
    <property type="entry name" value="WH-like_DNA-bd_sf"/>
</dbReference>
<dbReference type="PROSITE" id="PS50987">
    <property type="entry name" value="HTH_ARSR_2"/>
    <property type="match status" value="1"/>
</dbReference>
<dbReference type="SUPFAM" id="SSF46785">
    <property type="entry name" value="Winged helix' DNA-binding domain"/>
    <property type="match status" value="1"/>
</dbReference>
<evidence type="ECO:0000313" key="5">
    <source>
        <dbReference type="EMBL" id="KOO68244.1"/>
    </source>
</evidence>
<dbReference type="PRINTS" id="PR00778">
    <property type="entry name" value="HTHARSR"/>
</dbReference>
<evidence type="ECO:0000256" key="1">
    <source>
        <dbReference type="ARBA" id="ARBA00023015"/>
    </source>
</evidence>
<dbReference type="Pfam" id="PF01022">
    <property type="entry name" value="HTH_5"/>
    <property type="match status" value="1"/>
</dbReference>
<evidence type="ECO:0000313" key="6">
    <source>
        <dbReference type="Proteomes" id="UP000036951"/>
    </source>
</evidence>
<dbReference type="Proteomes" id="UP000036951">
    <property type="component" value="Unassembled WGS sequence"/>
</dbReference>
<dbReference type="InterPro" id="IPR011991">
    <property type="entry name" value="ArsR-like_HTH"/>
</dbReference>
<dbReference type="GO" id="GO:0003700">
    <property type="term" value="F:DNA-binding transcription factor activity"/>
    <property type="evidence" value="ECO:0007669"/>
    <property type="project" value="InterPro"/>
</dbReference>
<dbReference type="GO" id="GO:0003677">
    <property type="term" value="F:DNA binding"/>
    <property type="evidence" value="ECO:0007669"/>
    <property type="project" value="UniProtKB-KW"/>
</dbReference>
<keyword evidence="1" id="KW-0805">Transcription regulation</keyword>
<dbReference type="PANTHER" id="PTHR33154:SF15">
    <property type="entry name" value="REGULATORY PROTEIN ARSR"/>
    <property type="match status" value="1"/>
</dbReference>
<dbReference type="AlphaFoldDB" id="A0A8E1QYH0"/>
<keyword evidence="2" id="KW-0238">DNA-binding</keyword>
<organism evidence="5 6">
    <name type="scientific">Xylanibacter rarus</name>
    <dbReference type="NCBI Taxonomy" id="1676614"/>
    <lineage>
        <taxon>Bacteria</taxon>
        <taxon>Pseudomonadati</taxon>
        <taxon>Bacteroidota</taxon>
        <taxon>Bacteroidia</taxon>
        <taxon>Bacteroidales</taxon>
        <taxon>Prevotellaceae</taxon>
        <taxon>Xylanibacter</taxon>
    </lineage>
</organism>
<dbReference type="InterPro" id="IPR051081">
    <property type="entry name" value="HTH_MetalResp_TranReg"/>
</dbReference>
<dbReference type="SMART" id="SM00418">
    <property type="entry name" value="HTH_ARSR"/>
    <property type="match status" value="1"/>
</dbReference>
<dbReference type="PANTHER" id="PTHR33154">
    <property type="entry name" value="TRANSCRIPTIONAL REGULATOR, ARSR FAMILY"/>
    <property type="match status" value="1"/>
</dbReference>
<evidence type="ECO:0000259" key="4">
    <source>
        <dbReference type="PROSITE" id="PS50987"/>
    </source>
</evidence>
<dbReference type="InterPro" id="IPR001845">
    <property type="entry name" value="HTH_ArsR_DNA-bd_dom"/>
</dbReference>
<dbReference type="RefSeq" id="WP_053398564.1">
    <property type="nucleotide sequence ID" value="NZ_DAWBWQ010000092.1"/>
</dbReference>